<evidence type="ECO:0000313" key="1">
    <source>
        <dbReference type="EMBL" id="BBX17519.1"/>
    </source>
</evidence>
<dbReference type="Proteomes" id="UP000467006">
    <property type="component" value="Chromosome"/>
</dbReference>
<proteinExistence type="predicted"/>
<dbReference type="KEGG" id="mdu:MDUV_23790"/>
<gene>
    <name evidence="1" type="ORF">MDUV_23790</name>
</gene>
<protein>
    <submittedName>
        <fullName evidence="1">Uncharacterized protein</fullName>
    </submittedName>
</protein>
<dbReference type="AlphaFoldDB" id="A0A7I7K208"/>
<reference evidence="1 2" key="1">
    <citation type="journal article" date="2019" name="Emerg. Microbes Infect.">
        <title>Comprehensive subspecies identification of 175 nontuberculous mycobacteria species based on 7547 genomic profiles.</title>
        <authorList>
            <person name="Matsumoto Y."/>
            <person name="Kinjo T."/>
            <person name="Motooka D."/>
            <person name="Nabeya D."/>
            <person name="Jung N."/>
            <person name="Uechi K."/>
            <person name="Horii T."/>
            <person name="Iida T."/>
            <person name="Fujita J."/>
            <person name="Nakamura S."/>
        </authorList>
    </citation>
    <scope>NUCLEOTIDE SEQUENCE [LARGE SCALE GENOMIC DNA]</scope>
    <source>
        <strain evidence="1 2">JCM 6396</strain>
    </source>
</reference>
<accession>A0A7I7K208</accession>
<keyword evidence="2" id="KW-1185">Reference proteome</keyword>
<dbReference type="EMBL" id="AP022563">
    <property type="protein sequence ID" value="BBX17519.1"/>
    <property type="molecule type" value="Genomic_DNA"/>
</dbReference>
<evidence type="ECO:0000313" key="2">
    <source>
        <dbReference type="Proteomes" id="UP000467006"/>
    </source>
</evidence>
<sequence length="103" mass="10809">MPSGDRGDGLLSELAAHLVDGDEGVGALVYIGSNNNHGGCLLHCEVTVGPVGGQTSVGAMPRSYQVTPAGPSHLMPTKRMHTNPKAAQTLRARHQVQRIQPPH</sequence>
<organism evidence="1 2">
    <name type="scientific">Mycolicibacterium duvalii</name>
    <dbReference type="NCBI Taxonomy" id="39688"/>
    <lineage>
        <taxon>Bacteria</taxon>
        <taxon>Bacillati</taxon>
        <taxon>Actinomycetota</taxon>
        <taxon>Actinomycetes</taxon>
        <taxon>Mycobacteriales</taxon>
        <taxon>Mycobacteriaceae</taxon>
        <taxon>Mycolicibacterium</taxon>
    </lineage>
</organism>
<name>A0A7I7K208_9MYCO</name>